<accession>A0A858ZVL0</accession>
<evidence type="ECO:0000313" key="1">
    <source>
        <dbReference type="EMBL" id="QKD44773.1"/>
    </source>
</evidence>
<sequence length="69" mass="6955">MLHLHHLVRTPAGTAVPGALAAVESRARAVVFFGPSTSAGSVAVSPIFNGTKAPGPCFAIPGADPFNLM</sequence>
<dbReference type="RefSeq" id="WP_013519728.1">
    <property type="nucleotide sequence ID" value="NZ_CP051298.1"/>
</dbReference>
<dbReference type="GO" id="GO:0016787">
    <property type="term" value="F:hydrolase activity"/>
    <property type="evidence" value="ECO:0007669"/>
    <property type="project" value="UniProtKB-KW"/>
</dbReference>
<keyword evidence="1" id="KW-0378">Hydrolase</keyword>
<reference evidence="1 2" key="1">
    <citation type="submission" date="2020-05" db="EMBL/GenBank/DDBJ databases">
        <title>Complete genome sequence of Alicycliphilus denitrificans DP3.</title>
        <authorList>
            <person name="Chen X."/>
        </authorList>
    </citation>
    <scope>NUCLEOTIDE SEQUENCE [LARGE SCALE GENOMIC DNA]</scope>
    <source>
        <strain evidence="1 2">DP3</strain>
    </source>
</reference>
<organism evidence="1 2">
    <name type="scientific">Alicycliphilus denitrificans</name>
    <dbReference type="NCBI Taxonomy" id="179636"/>
    <lineage>
        <taxon>Bacteria</taxon>
        <taxon>Pseudomonadati</taxon>
        <taxon>Pseudomonadota</taxon>
        <taxon>Betaproteobacteria</taxon>
        <taxon>Burkholderiales</taxon>
        <taxon>Comamonadaceae</taxon>
        <taxon>Alicycliphilus</taxon>
    </lineage>
</organism>
<proteinExistence type="predicted"/>
<protein>
    <submittedName>
        <fullName evidence="1">Hydroxyacylglutathione hydrolase</fullName>
    </submittedName>
</protein>
<dbReference type="Proteomes" id="UP000500755">
    <property type="component" value="Chromosome"/>
</dbReference>
<dbReference type="AlphaFoldDB" id="A0A858ZVL0"/>
<evidence type="ECO:0000313" key="2">
    <source>
        <dbReference type="Proteomes" id="UP000500755"/>
    </source>
</evidence>
<name>A0A858ZVL0_9BURK</name>
<gene>
    <name evidence="1" type="ORF">HF896_14635</name>
</gene>
<dbReference type="EMBL" id="CP051298">
    <property type="protein sequence ID" value="QKD44773.1"/>
    <property type="molecule type" value="Genomic_DNA"/>
</dbReference>